<dbReference type="Pfam" id="PF08598">
    <property type="entry name" value="Sds3"/>
    <property type="match status" value="1"/>
</dbReference>
<keyword evidence="5" id="KW-0539">Nucleus</keyword>
<sequence>MAKTIFIYLIYVVVVVKVSNNNETNPATPASTVTEKEIKEGTHPEFLSKIEKLDKARQEAIQFHEYMKECRIHCTNVLYENEIKAAMDEYMQEIQGLREKMLENIENKKRKLKEESENDIIHVHQGVPFLLKENEIADDMNILKKGSYVPPVKKSGKGKKK</sequence>
<evidence type="ECO:0000313" key="8">
    <source>
        <dbReference type="EMBL" id="ORY31887.1"/>
    </source>
</evidence>
<dbReference type="STRING" id="1754190.A0A1Y2BBN2"/>
<dbReference type="PANTHER" id="PTHR21964">
    <property type="entry name" value="BREAST CANCER METASTASIS-SUPPRESSOR 1"/>
    <property type="match status" value="1"/>
</dbReference>
<evidence type="ECO:0000256" key="7">
    <source>
        <dbReference type="SAM" id="SignalP"/>
    </source>
</evidence>
<dbReference type="AlphaFoldDB" id="A0A1Y2BBN2"/>
<comment type="subcellular location">
    <subcellularLocation>
        <location evidence="1">Nucleus</location>
    </subcellularLocation>
</comment>
<keyword evidence="4" id="KW-0804">Transcription</keyword>
<dbReference type="GO" id="GO:0010468">
    <property type="term" value="P:regulation of gene expression"/>
    <property type="evidence" value="ECO:0007669"/>
    <property type="project" value="UniProtKB-ARBA"/>
</dbReference>
<feature type="chain" id="PRO_5013367854" evidence="7">
    <location>
        <begin position="21"/>
        <end position="161"/>
    </location>
</feature>
<comment type="caution">
    <text evidence="8">The sequence shown here is derived from an EMBL/GenBank/DDBJ whole genome shotgun (WGS) entry which is preliminary data.</text>
</comment>
<dbReference type="SMART" id="SM01401">
    <property type="entry name" value="Sds3"/>
    <property type="match status" value="1"/>
</dbReference>
<gene>
    <name evidence="8" type="ORF">LY90DRAFT_512368</name>
</gene>
<keyword evidence="2" id="KW-0678">Repressor</keyword>
<dbReference type="OrthoDB" id="70376at2759"/>
<feature type="signal peptide" evidence="7">
    <location>
        <begin position="1"/>
        <end position="20"/>
    </location>
</feature>
<accession>A0A1Y2BBN2</accession>
<evidence type="ECO:0000256" key="6">
    <source>
        <dbReference type="SAM" id="Coils"/>
    </source>
</evidence>
<dbReference type="Proteomes" id="UP000193920">
    <property type="component" value="Unassembled WGS sequence"/>
</dbReference>
<evidence type="ECO:0000256" key="3">
    <source>
        <dbReference type="ARBA" id="ARBA00023015"/>
    </source>
</evidence>
<proteinExistence type="predicted"/>
<feature type="coiled-coil region" evidence="6">
    <location>
        <begin position="80"/>
        <end position="122"/>
    </location>
</feature>
<keyword evidence="6" id="KW-0175">Coiled coil</keyword>
<evidence type="ECO:0000313" key="9">
    <source>
        <dbReference type="Proteomes" id="UP000193920"/>
    </source>
</evidence>
<evidence type="ECO:0000256" key="2">
    <source>
        <dbReference type="ARBA" id="ARBA00022491"/>
    </source>
</evidence>
<name>A0A1Y2BBN2_9FUNG</name>
<evidence type="ECO:0000256" key="1">
    <source>
        <dbReference type="ARBA" id="ARBA00004123"/>
    </source>
</evidence>
<reference evidence="8 9" key="1">
    <citation type="submission" date="2016-08" db="EMBL/GenBank/DDBJ databases">
        <title>A Parts List for Fungal Cellulosomes Revealed by Comparative Genomics.</title>
        <authorList>
            <consortium name="DOE Joint Genome Institute"/>
            <person name="Haitjema C.H."/>
            <person name="Gilmore S.P."/>
            <person name="Henske J.K."/>
            <person name="Solomon K.V."/>
            <person name="De Groot R."/>
            <person name="Kuo A."/>
            <person name="Mondo S.J."/>
            <person name="Salamov A.A."/>
            <person name="Labutti K."/>
            <person name="Zhao Z."/>
            <person name="Chiniquy J."/>
            <person name="Barry K."/>
            <person name="Brewer H.M."/>
            <person name="Purvine S.O."/>
            <person name="Wright A.T."/>
            <person name="Boxma B."/>
            <person name="Van Alen T."/>
            <person name="Hackstein J.H."/>
            <person name="Baker S.E."/>
            <person name="Grigoriev I.V."/>
            <person name="O'Malley M.A."/>
        </authorList>
    </citation>
    <scope>NUCLEOTIDE SEQUENCE [LARGE SCALE GENOMIC DNA]</scope>
    <source>
        <strain evidence="8 9">G1</strain>
    </source>
</reference>
<protein>
    <submittedName>
        <fullName evidence="8">Uncharacterized protein</fullName>
    </submittedName>
</protein>
<dbReference type="EMBL" id="MCOG01000167">
    <property type="protein sequence ID" value="ORY31887.1"/>
    <property type="molecule type" value="Genomic_DNA"/>
</dbReference>
<keyword evidence="3" id="KW-0805">Transcription regulation</keyword>
<keyword evidence="9" id="KW-1185">Reference proteome</keyword>
<evidence type="ECO:0000256" key="4">
    <source>
        <dbReference type="ARBA" id="ARBA00023163"/>
    </source>
</evidence>
<organism evidence="8 9">
    <name type="scientific">Neocallimastix californiae</name>
    <dbReference type="NCBI Taxonomy" id="1754190"/>
    <lineage>
        <taxon>Eukaryota</taxon>
        <taxon>Fungi</taxon>
        <taxon>Fungi incertae sedis</taxon>
        <taxon>Chytridiomycota</taxon>
        <taxon>Chytridiomycota incertae sedis</taxon>
        <taxon>Neocallimastigomycetes</taxon>
        <taxon>Neocallimastigales</taxon>
        <taxon>Neocallimastigaceae</taxon>
        <taxon>Neocallimastix</taxon>
    </lineage>
</organism>
<evidence type="ECO:0000256" key="5">
    <source>
        <dbReference type="ARBA" id="ARBA00023242"/>
    </source>
</evidence>
<dbReference type="InterPro" id="IPR013907">
    <property type="entry name" value="Sds3"/>
</dbReference>
<dbReference type="GO" id="GO:0005654">
    <property type="term" value="C:nucleoplasm"/>
    <property type="evidence" value="ECO:0007669"/>
    <property type="project" value="UniProtKB-ARBA"/>
</dbReference>
<keyword evidence="7" id="KW-0732">Signal</keyword>